<dbReference type="EMBL" id="NMUH01010013">
    <property type="protein sequence ID" value="MQM20630.1"/>
    <property type="molecule type" value="Genomic_DNA"/>
</dbReference>
<evidence type="ECO:0000313" key="2">
    <source>
        <dbReference type="Proteomes" id="UP000652761"/>
    </source>
</evidence>
<evidence type="ECO:0008006" key="3">
    <source>
        <dbReference type="Google" id="ProtNLM"/>
    </source>
</evidence>
<dbReference type="AlphaFoldDB" id="A0A843XNF5"/>
<name>A0A843XNF5_COLES</name>
<gene>
    <name evidence="1" type="ORF">Taro_053655</name>
</gene>
<dbReference type="OrthoDB" id="441708at2759"/>
<comment type="caution">
    <text evidence="1">The sequence shown here is derived from an EMBL/GenBank/DDBJ whole genome shotgun (WGS) entry which is preliminary data.</text>
</comment>
<dbReference type="InterPro" id="IPR044691">
    <property type="entry name" value="DCC1_Trx"/>
</dbReference>
<dbReference type="Proteomes" id="UP000652761">
    <property type="component" value="Unassembled WGS sequence"/>
</dbReference>
<organism evidence="1 2">
    <name type="scientific">Colocasia esculenta</name>
    <name type="common">Wild taro</name>
    <name type="synonym">Arum esculentum</name>
    <dbReference type="NCBI Taxonomy" id="4460"/>
    <lineage>
        <taxon>Eukaryota</taxon>
        <taxon>Viridiplantae</taxon>
        <taxon>Streptophyta</taxon>
        <taxon>Embryophyta</taxon>
        <taxon>Tracheophyta</taxon>
        <taxon>Spermatophyta</taxon>
        <taxon>Magnoliopsida</taxon>
        <taxon>Liliopsida</taxon>
        <taxon>Araceae</taxon>
        <taxon>Aroideae</taxon>
        <taxon>Colocasieae</taxon>
        <taxon>Colocasia</taxon>
    </lineage>
</organism>
<protein>
    <recommendedName>
        <fullName evidence="3">Thiol-disulfide oxidoreductase DCC</fullName>
    </recommendedName>
</protein>
<dbReference type="GO" id="GO:0015035">
    <property type="term" value="F:protein-disulfide reductase activity"/>
    <property type="evidence" value="ECO:0007669"/>
    <property type="project" value="InterPro"/>
</dbReference>
<sequence length="299" mass="33694">MLEHDKYVGVTISHPDTCLILCSGRGKVEQSRHVVGNGLESSLLRGFPWAPPWTRGSCRLHGLFLSLLFLLRPVSRNPSLFLPVPRRNHNKTSILGLYSASLFSSFLSIAAFKVQVRGRHAESTLEPEIKSNENESSSMKWKIKMLYDGECPLCMREVNMLRERNKLYGAIKFVDISSKDYSPEENEGLDYRTVMGRIHAILSDGTVVTDVEVCAILHPFLLPVQLHNLSSLEMEPVLPAIHVFSPKKKIATIANAVYGVWAKYRLQITGRPPLEDILESRKGNMCEGEICKDDKVCRM</sequence>
<dbReference type="InterPro" id="IPR007263">
    <property type="entry name" value="DCC1-like"/>
</dbReference>
<dbReference type="PANTHER" id="PTHR34290:SF2">
    <property type="entry name" value="OS04G0668800 PROTEIN"/>
    <property type="match status" value="1"/>
</dbReference>
<evidence type="ECO:0000313" key="1">
    <source>
        <dbReference type="EMBL" id="MQM20630.1"/>
    </source>
</evidence>
<keyword evidence="2" id="KW-1185">Reference proteome</keyword>
<dbReference type="Pfam" id="PF04134">
    <property type="entry name" value="DCC1-like"/>
    <property type="match status" value="1"/>
</dbReference>
<proteinExistence type="predicted"/>
<reference evidence="1" key="1">
    <citation type="submission" date="2017-07" db="EMBL/GenBank/DDBJ databases">
        <title>Taro Niue Genome Assembly and Annotation.</title>
        <authorList>
            <person name="Atibalentja N."/>
            <person name="Keating K."/>
            <person name="Fields C.J."/>
        </authorList>
    </citation>
    <scope>NUCLEOTIDE SEQUENCE</scope>
    <source>
        <strain evidence="1">Niue_2</strain>
        <tissue evidence="1">Leaf</tissue>
    </source>
</reference>
<dbReference type="PANTHER" id="PTHR34290">
    <property type="entry name" value="SI:CH73-390P7.2"/>
    <property type="match status" value="1"/>
</dbReference>
<accession>A0A843XNF5</accession>